<dbReference type="Gene3D" id="3.40.1410.10">
    <property type="entry name" value="Chorismate lyase-like"/>
    <property type="match status" value="1"/>
</dbReference>
<dbReference type="InterPro" id="IPR028978">
    <property type="entry name" value="Chorismate_lyase_/UTRA_dom_sf"/>
</dbReference>
<reference evidence="5 6" key="1">
    <citation type="submission" date="2016-10" db="EMBL/GenBank/DDBJ databases">
        <authorList>
            <person name="de Groot N.N."/>
        </authorList>
    </citation>
    <scope>NUCLEOTIDE SEQUENCE [LARGE SCALE GENOMIC DNA]</scope>
    <source>
        <strain evidence="5 6">CGMCC 4.2022</strain>
    </source>
</reference>
<dbReference type="GO" id="GO:0003677">
    <property type="term" value="F:DNA binding"/>
    <property type="evidence" value="ECO:0007669"/>
    <property type="project" value="UniProtKB-KW"/>
</dbReference>
<dbReference type="AlphaFoldDB" id="A0A1G9VDS8"/>
<evidence type="ECO:0000259" key="4">
    <source>
        <dbReference type="PROSITE" id="PS50949"/>
    </source>
</evidence>
<evidence type="ECO:0000256" key="1">
    <source>
        <dbReference type="ARBA" id="ARBA00023015"/>
    </source>
</evidence>
<dbReference type="InterPro" id="IPR036390">
    <property type="entry name" value="WH_DNA-bd_sf"/>
</dbReference>
<name>A0A1G9VDS8_9ACTN</name>
<evidence type="ECO:0000313" key="6">
    <source>
        <dbReference type="Proteomes" id="UP000199341"/>
    </source>
</evidence>
<dbReference type="STRING" id="310781.SAMN05216259_101233"/>
<dbReference type="PRINTS" id="PR00035">
    <property type="entry name" value="HTHGNTR"/>
</dbReference>
<dbReference type="SUPFAM" id="SSF64288">
    <property type="entry name" value="Chorismate lyase-like"/>
    <property type="match status" value="1"/>
</dbReference>
<keyword evidence="1" id="KW-0805">Transcription regulation</keyword>
<evidence type="ECO:0000256" key="3">
    <source>
        <dbReference type="ARBA" id="ARBA00023163"/>
    </source>
</evidence>
<dbReference type="SUPFAM" id="SSF46785">
    <property type="entry name" value="Winged helix' DNA-binding domain"/>
    <property type="match status" value="1"/>
</dbReference>
<dbReference type="EMBL" id="FNIE01000001">
    <property type="protein sequence ID" value="SDM70197.1"/>
    <property type="molecule type" value="Genomic_DNA"/>
</dbReference>
<evidence type="ECO:0000256" key="2">
    <source>
        <dbReference type="ARBA" id="ARBA00023125"/>
    </source>
</evidence>
<protein>
    <submittedName>
        <fullName evidence="5">Transcriptional regulator, GntR family</fullName>
    </submittedName>
</protein>
<dbReference type="InterPro" id="IPR000524">
    <property type="entry name" value="Tscrpt_reg_HTH_GntR"/>
</dbReference>
<evidence type="ECO:0000313" key="5">
    <source>
        <dbReference type="EMBL" id="SDM70197.1"/>
    </source>
</evidence>
<dbReference type="Proteomes" id="UP000199341">
    <property type="component" value="Unassembled WGS sequence"/>
</dbReference>
<keyword evidence="2" id="KW-0238">DNA-binding</keyword>
<keyword evidence="3" id="KW-0804">Transcription</keyword>
<gene>
    <name evidence="5" type="ORF">SAMN05216259_101233</name>
</gene>
<proteinExistence type="predicted"/>
<dbReference type="PANTHER" id="PTHR44846:SF16">
    <property type="entry name" value="TRANSCRIPTIONAL REGULATOR PHNF-RELATED"/>
    <property type="match status" value="1"/>
</dbReference>
<dbReference type="PANTHER" id="PTHR44846">
    <property type="entry name" value="MANNOSYL-D-GLYCERATE TRANSPORT/METABOLISM SYSTEM REPRESSOR MNGR-RELATED"/>
    <property type="match status" value="1"/>
</dbReference>
<sequence length="257" mass="27821">MGALAEMNDSPETTGAVLPGYPEPLWVQAADVIRGQVEQGLVKPGGRLPPERELCRQLGISRVTLRKALGSLVETGVLSASHGRGWYVSRGAQKKEWPNSLESFSETASRMGLTPHSTVLTCEVSASTIDEAEELAIAPGTPLFRLERVRFLGEVAIAVDQTRLRQSLVPGIESVDFTSRSLFTTLEEAGVEPVRADSTIEATRADEQVAGQLGLEAGAPVLVMRQLAFGAQQEPLFVSVIRYAGDRYRLRTSFARS</sequence>
<dbReference type="Pfam" id="PF07702">
    <property type="entry name" value="UTRA"/>
    <property type="match status" value="1"/>
</dbReference>
<dbReference type="InterPro" id="IPR050679">
    <property type="entry name" value="Bact_HTH_transcr_reg"/>
</dbReference>
<dbReference type="InterPro" id="IPR011663">
    <property type="entry name" value="UTRA"/>
</dbReference>
<dbReference type="SMART" id="SM00345">
    <property type="entry name" value="HTH_GNTR"/>
    <property type="match status" value="1"/>
</dbReference>
<dbReference type="PROSITE" id="PS50949">
    <property type="entry name" value="HTH_GNTR"/>
    <property type="match status" value="1"/>
</dbReference>
<organism evidence="5 6">
    <name type="scientific">Actinacidiphila guanduensis</name>
    <dbReference type="NCBI Taxonomy" id="310781"/>
    <lineage>
        <taxon>Bacteria</taxon>
        <taxon>Bacillati</taxon>
        <taxon>Actinomycetota</taxon>
        <taxon>Actinomycetes</taxon>
        <taxon>Kitasatosporales</taxon>
        <taxon>Streptomycetaceae</taxon>
        <taxon>Actinacidiphila</taxon>
    </lineage>
</organism>
<keyword evidence="6" id="KW-1185">Reference proteome</keyword>
<dbReference type="GO" id="GO:0003700">
    <property type="term" value="F:DNA-binding transcription factor activity"/>
    <property type="evidence" value="ECO:0007669"/>
    <property type="project" value="InterPro"/>
</dbReference>
<dbReference type="Gene3D" id="1.10.10.10">
    <property type="entry name" value="Winged helix-like DNA-binding domain superfamily/Winged helix DNA-binding domain"/>
    <property type="match status" value="1"/>
</dbReference>
<dbReference type="InterPro" id="IPR036388">
    <property type="entry name" value="WH-like_DNA-bd_sf"/>
</dbReference>
<dbReference type="SMART" id="SM00866">
    <property type="entry name" value="UTRA"/>
    <property type="match status" value="1"/>
</dbReference>
<dbReference type="CDD" id="cd07377">
    <property type="entry name" value="WHTH_GntR"/>
    <property type="match status" value="1"/>
</dbReference>
<accession>A0A1G9VDS8</accession>
<feature type="domain" description="HTH gntR-type" evidence="4">
    <location>
        <begin position="23"/>
        <end position="91"/>
    </location>
</feature>
<dbReference type="Pfam" id="PF00392">
    <property type="entry name" value="GntR"/>
    <property type="match status" value="1"/>
</dbReference>